<dbReference type="AlphaFoldDB" id="A0A4U1IY67"/>
<evidence type="ECO:0000313" key="4">
    <source>
        <dbReference type="Proteomes" id="UP000309215"/>
    </source>
</evidence>
<dbReference type="OrthoDB" id="10021199at2"/>
<proteinExistence type="predicted"/>
<name>A0A4U1IY67_9BACT</name>
<evidence type="ECO:0000313" key="3">
    <source>
        <dbReference type="EMBL" id="TKC99574.1"/>
    </source>
</evidence>
<reference evidence="3 4" key="1">
    <citation type="submission" date="2019-04" db="EMBL/GenBank/DDBJ databases">
        <authorList>
            <person name="Li Y."/>
            <person name="Wang J."/>
        </authorList>
    </citation>
    <scope>NUCLEOTIDE SEQUENCE [LARGE SCALE GENOMIC DNA]</scope>
    <source>
        <strain evidence="3 4">DSM 14668</strain>
    </source>
</reference>
<gene>
    <name evidence="3" type="ORF">E8A74_37380</name>
</gene>
<protein>
    <submittedName>
        <fullName evidence="3">Uncharacterized protein</fullName>
    </submittedName>
</protein>
<organism evidence="3 4">
    <name type="scientific">Polyangium fumosum</name>
    <dbReference type="NCBI Taxonomy" id="889272"/>
    <lineage>
        <taxon>Bacteria</taxon>
        <taxon>Pseudomonadati</taxon>
        <taxon>Myxococcota</taxon>
        <taxon>Polyangia</taxon>
        <taxon>Polyangiales</taxon>
        <taxon>Polyangiaceae</taxon>
        <taxon>Polyangium</taxon>
    </lineage>
</organism>
<comment type="caution">
    <text evidence="3">The sequence shown here is derived from an EMBL/GenBank/DDBJ whole genome shotgun (WGS) entry which is preliminary data.</text>
</comment>
<dbReference type="RefSeq" id="WP_136933882.1">
    <property type="nucleotide sequence ID" value="NZ_SSMQ01000055.1"/>
</dbReference>
<feature type="chain" id="PRO_5020675092" evidence="2">
    <location>
        <begin position="26"/>
        <end position="293"/>
    </location>
</feature>
<evidence type="ECO:0000256" key="2">
    <source>
        <dbReference type="SAM" id="SignalP"/>
    </source>
</evidence>
<accession>A0A4U1IY67</accession>
<evidence type="ECO:0000256" key="1">
    <source>
        <dbReference type="SAM" id="MobiDB-lite"/>
    </source>
</evidence>
<feature type="region of interest" description="Disordered" evidence="1">
    <location>
        <begin position="61"/>
        <end position="82"/>
    </location>
</feature>
<feature type="signal peptide" evidence="2">
    <location>
        <begin position="1"/>
        <end position="25"/>
    </location>
</feature>
<sequence length="293" mass="32084">MKRSSVFPALALAFAIGTAVTPARAEEPYRFQDIRLAEIPSLEAESAVVWETKHYDTFGDPSPLPDVERSRPAADWSGLPRPRLTNEKGHAAVVRLRNLYHPDSHQSNQWLRYLQSDDASPIAMACGPDMGGPRGVDTYLLEASRLEGPRYTVVETWLDGKTCKGLALRQYQTTVKPLAGGLAYAYRTRCATCSPAQSETLHVVIPTAMSSSATGGFRYWTYLMEHLELPLGPGTSGSLRAGIEAGSIRAWNRVVPRPLPIADVELRIETSFALGEDEPTIVLAIRAANILPL</sequence>
<dbReference type="Proteomes" id="UP000309215">
    <property type="component" value="Unassembled WGS sequence"/>
</dbReference>
<keyword evidence="2" id="KW-0732">Signal</keyword>
<keyword evidence="4" id="KW-1185">Reference proteome</keyword>
<dbReference type="EMBL" id="SSMQ01000055">
    <property type="protein sequence ID" value="TKC99574.1"/>
    <property type="molecule type" value="Genomic_DNA"/>
</dbReference>